<sequence length="174" mass="18825">MRAGNRWAAAGCGPTVTRMEISFRKLPDNQHEILVRARKGPDVRLPAAPVGPTVPHDLVHAVVETALGIEDGFWGATARGATFEGFELVVPGRHRRSGTKVLRRGGDAVLAAELRVNWAYRVWRGLPTEGRGVGRPLLDAEALARTGPRLDAAAARWAAVPESGELLWRWGADS</sequence>
<gene>
    <name evidence="1" type="ORF">GCM10017667_30520</name>
</gene>
<keyword evidence="2" id="KW-1185">Reference proteome</keyword>
<name>A0A919EN50_STRFL</name>
<protein>
    <submittedName>
        <fullName evidence="1">Uncharacterized protein</fullName>
    </submittedName>
</protein>
<dbReference type="AlphaFoldDB" id="A0A919EN50"/>
<proteinExistence type="predicted"/>
<evidence type="ECO:0000313" key="2">
    <source>
        <dbReference type="Proteomes" id="UP000632849"/>
    </source>
</evidence>
<accession>A0A919EN50</accession>
<organism evidence="1 2">
    <name type="scientific">Streptomyces filamentosus</name>
    <name type="common">Streptomyces roseosporus</name>
    <dbReference type="NCBI Taxonomy" id="67294"/>
    <lineage>
        <taxon>Bacteria</taxon>
        <taxon>Bacillati</taxon>
        <taxon>Actinomycetota</taxon>
        <taxon>Actinomycetes</taxon>
        <taxon>Kitasatosporales</taxon>
        <taxon>Streptomycetaceae</taxon>
        <taxon>Streptomyces</taxon>
    </lineage>
</organism>
<dbReference type="Proteomes" id="UP000632849">
    <property type="component" value="Unassembled WGS sequence"/>
</dbReference>
<comment type="caution">
    <text evidence="1">The sequence shown here is derived from an EMBL/GenBank/DDBJ whole genome shotgun (WGS) entry which is preliminary data.</text>
</comment>
<reference evidence="1" key="2">
    <citation type="submission" date="2020-09" db="EMBL/GenBank/DDBJ databases">
        <authorList>
            <person name="Sun Q."/>
            <person name="Ohkuma M."/>
        </authorList>
    </citation>
    <scope>NUCLEOTIDE SEQUENCE</scope>
    <source>
        <strain evidence="1">JCM 4122</strain>
    </source>
</reference>
<evidence type="ECO:0000313" key="1">
    <source>
        <dbReference type="EMBL" id="GHF97891.1"/>
    </source>
</evidence>
<dbReference type="EMBL" id="BNBE01000001">
    <property type="protein sequence ID" value="GHF97891.1"/>
    <property type="molecule type" value="Genomic_DNA"/>
</dbReference>
<reference evidence="1" key="1">
    <citation type="journal article" date="2014" name="Int. J. Syst. Evol. Microbiol.">
        <title>Complete genome sequence of Corynebacterium casei LMG S-19264T (=DSM 44701T), isolated from a smear-ripened cheese.</title>
        <authorList>
            <consortium name="US DOE Joint Genome Institute (JGI-PGF)"/>
            <person name="Walter F."/>
            <person name="Albersmeier A."/>
            <person name="Kalinowski J."/>
            <person name="Ruckert C."/>
        </authorList>
    </citation>
    <scope>NUCLEOTIDE SEQUENCE</scope>
    <source>
        <strain evidence="1">JCM 4122</strain>
    </source>
</reference>